<evidence type="ECO:0000256" key="1">
    <source>
        <dbReference type="ARBA" id="ARBA00007198"/>
    </source>
</evidence>
<evidence type="ECO:0000256" key="3">
    <source>
        <dbReference type="PROSITE-ProRule" id="PRU01282"/>
    </source>
</evidence>
<proteinExistence type="inferred from homology"/>
<name>A0ABS6XYR8_9FLAO</name>
<dbReference type="PANTHER" id="PTHR30041">
    <property type="entry name" value="ARSENATE REDUCTASE"/>
    <property type="match status" value="1"/>
</dbReference>
<sequence>MMQIYHNQRCGKSRNCLLLLEKSKEEFEIINYLITRPTVAELKILLQKLNFSPMELVRQKEKIWIENYKGKTLTPDDIIEAMAENPILIERPIVVKGNQAIIGRDLDNVIPFLQTLT</sequence>
<keyword evidence="2" id="KW-0560">Oxidoreductase</keyword>
<dbReference type="PANTHER" id="PTHR30041:SF4">
    <property type="entry name" value="ARSENATE REDUCTASE"/>
    <property type="match status" value="1"/>
</dbReference>
<evidence type="ECO:0000313" key="4">
    <source>
        <dbReference type="EMBL" id="MBW4360963.1"/>
    </source>
</evidence>
<accession>A0ABS6XYR8</accession>
<protein>
    <submittedName>
        <fullName evidence="4">Arsenate reductase family protein</fullName>
    </submittedName>
</protein>
<evidence type="ECO:0000256" key="2">
    <source>
        <dbReference type="ARBA" id="ARBA00023002"/>
    </source>
</evidence>
<dbReference type="CDD" id="cd03034">
    <property type="entry name" value="ArsC_ArsC"/>
    <property type="match status" value="1"/>
</dbReference>
<dbReference type="Proteomes" id="UP000812031">
    <property type="component" value="Unassembled WGS sequence"/>
</dbReference>
<evidence type="ECO:0000313" key="5">
    <source>
        <dbReference type="Proteomes" id="UP000812031"/>
    </source>
</evidence>
<dbReference type="InterPro" id="IPR006660">
    <property type="entry name" value="Arsenate_reductase-like"/>
</dbReference>
<dbReference type="RefSeq" id="WP_219317446.1">
    <property type="nucleotide sequence ID" value="NZ_JAHWYN010000008.1"/>
</dbReference>
<comment type="caution">
    <text evidence="4">The sequence shown here is derived from an EMBL/GenBank/DDBJ whole genome shotgun (WGS) entry which is preliminary data.</text>
</comment>
<dbReference type="InterPro" id="IPR006659">
    <property type="entry name" value="Arsenate_reductase"/>
</dbReference>
<dbReference type="Pfam" id="PF03960">
    <property type="entry name" value="ArsC"/>
    <property type="match status" value="1"/>
</dbReference>
<keyword evidence="5" id="KW-1185">Reference proteome</keyword>
<organism evidence="4 5">
    <name type="scientific">Flavobacterium taihuense</name>
    <dbReference type="NCBI Taxonomy" id="2857508"/>
    <lineage>
        <taxon>Bacteria</taxon>
        <taxon>Pseudomonadati</taxon>
        <taxon>Bacteroidota</taxon>
        <taxon>Flavobacteriia</taxon>
        <taxon>Flavobacteriales</taxon>
        <taxon>Flavobacteriaceae</taxon>
        <taxon>Flavobacterium</taxon>
    </lineage>
</organism>
<comment type="similarity">
    <text evidence="1 3">Belongs to the ArsC family.</text>
</comment>
<reference evidence="4 5" key="1">
    <citation type="submission" date="2021-07" db="EMBL/GenBank/DDBJ databases">
        <title>Flavobacterium sp. nov. isolated from sediment on the Taihu Lake.</title>
        <authorList>
            <person name="Qu J.-H."/>
        </authorList>
    </citation>
    <scope>NUCLEOTIDE SEQUENCE [LARGE SCALE GENOMIC DNA]</scope>
    <source>
        <strain evidence="4 5">NAS39</strain>
    </source>
</reference>
<dbReference type="PROSITE" id="PS51353">
    <property type="entry name" value="ARSC"/>
    <property type="match status" value="1"/>
</dbReference>
<dbReference type="EMBL" id="JAHWYN010000008">
    <property type="protein sequence ID" value="MBW4360963.1"/>
    <property type="molecule type" value="Genomic_DNA"/>
</dbReference>
<gene>
    <name evidence="4" type="ORF">KZH69_10745</name>
</gene>